<dbReference type="Pfam" id="PF08534">
    <property type="entry name" value="Redoxin"/>
    <property type="match status" value="1"/>
</dbReference>
<accession>A0A7T9DKN6</accession>
<gene>
    <name evidence="3" type="ORF">IPJ89_02455</name>
</gene>
<keyword evidence="1" id="KW-1133">Transmembrane helix</keyword>
<proteinExistence type="predicted"/>
<dbReference type="InterPro" id="IPR013766">
    <property type="entry name" value="Thioredoxin_domain"/>
</dbReference>
<name>A0A7T9DKN6_9ARCH</name>
<dbReference type="InterPro" id="IPR013740">
    <property type="entry name" value="Redoxin"/>
</dbReference>
<reference evidence="3" key="1">
    <citation type="submission" date="2020-11" db="EMBL/GenBank/DDBJ databases">
        <title>Connecting structure to function with the recovery of over 1000 high-quality activated sludge metagenome-assembled genomes encoding full-length rRNA genes using long-read sequencing.</title>
        <authorList>
            <person name="Singleton C.M."/>
            <person name="Petriglieri F."/>
            <person name="Kristensen J.M."/>
            <person name="Kirkegaard R.H."/>
            <person name="Michaelsen T.Y."/>
            <person name="Andersen M.H."/>
            <person name="Karst S.M."/>
            <person name="Dueholm M.S."/>
            <person name="Nielsen P.H."/>
            <person name="Albertsen M."/>
        </authorList>
    </citation>
    <scope>NUCLEOTIDE SEQUENCE</scope>
    <source>
        <strain evidence="3">Fred_18-Q3-R57-64_BAT3C.431</strain>
    </source>
</reference>
<sequence length="378" mass="42218">MKHLEFKANDPKTIIIALIVIVGLIFFFQGGKASPTNATQTPVVPINKLSIPEKQGKYPQAAELSGIAGYINAPQGFKLSDVAGKVILVDFWTYSCINCIRTQPYLNAWHEKYADKGLVIVGVHTPEFDFEKELANVQEAVVKENIKYPVVLDNDFSTWTAYKNRYWPRKYLIDADGFIRYDHIGEGAYEETEAMIQQLLRERDEKIGLESEIVAENIPSQTGQDFSQIGTPEIYLGYDFARAQLGSPQGFQPNQIVTYSIPPNNEIQPNAVYLEGEWKNNSDSVELVSETGKVVLLYKAKALNIVAGNPAELSVRLDENPLTPENRGEDVSILNGKGTVSVEEEKLYNLVASPNYDPHLIEILVSGKGFQLYTFTFG</sequence>
<evidence type="ECO:0000259" key="2">
    <source>
        <dbReference type="PROSITE" id="PS51352"/>
    </source>
</evidence>
<dbReference type="SUPFAM" id="SSF52833">
    <property type="entry name" value="Thioredoxin-like"/>
    <property type="match status" value="1"/>
</dbReference>
<dbReference type="Proteomes" id="UP000596004">
    <property type="component" value="Chromosome"/>
</dbReference>
<dbReference type="Pfam" id="PF17991">
    <property type="entry name" value="Thioredoxin_10"/>
    <property type="match status" value="1"/>
</dbReference>
<dbReference type="Gene3D" id="2.60.120.260">
    <property type="entry name" value="Galactose-binding domain-like"/>
    <property type="match status" value="1"/>
</dbReference>
<organism evidence="3">
    <name type="scientific">Candidatus Iainarchaeum sp</name>
    <dbReference type="NCBI Taxonomy" id="3101447"/>
    <lineage>
        <taxon>Archaea</taxon>
        <taxon>Candidatus Iainarchaeota</taxon>
        <taxon>Candidatus Iainarchaeia</taxon>
        <taxon>Candidatus Iainarchaeales</taxon>
        <taxon>Candidatus Iainarchaeaceae</taxon>
        <taxon>Candidatus Iainarchaeum</taxon>
    </lineage>
</organism>
<dbReference type="InterPro" id="IPR050553">
    <property type="entry name" value="Thioredoxin_ResA/DsbE_sf"/>
</dbReference>
<dbReference type="InterPro" id="IPR036249">
    <property type="entry name" value="Thioredoxin-like_sf"/>
</dbReference>
<dbReference type="PANTHER" id="PTHR42852">
    <property type="entry name" value="THIOL:DISULFIDE INTERCHANGE PROTEIN DSBE"/>
    <property type="match status" value="1"/>
</dbReference>
<dbReference type="Gene3D" id="3.40.30.10">
    <property type="entry name" value="Glutaredoxin"/>
    <property type="match status" value="1"/>
</dbReference>
<dbReference type="PROSITE" id="PS51352">
    <property type="entry name" value="THIOREDOXIN_2"/>
    <property type="match status" value="1"/>
</dbReference>
<feature type="transmembrane region" description="Helical" evidence="1">
    <location>
        <begin position="12"/>
        <end position="31"/>
    </location>
</feature>
<evidence type="ECO:0000313" key="3">
    <source>
        <dbReference type="EMBL" id="QQR93078.1"/>
    </source>
</evidence>
<keyword evidence="1" id="KW-0472">Membrane</keyword>
<protein>
    <submittedName>
        <fullName evidence="3">Redoxin domain-containing protein</fullName>
    </submittedName>
</protein>
<evidence type="ECO:0000256" key="1">
    <source>
        <dbReference type="SAM" id="Phobius"/>
    </source>
</evidence>
<dbReference type="EMBL" id="CP064981">
    <property type="protein sequence ID" value="QQR93078.1"/>
    <property type="molecule type" value="Genomic_DNA"/>
</dbReference>
<keyword evidence="1" id="KW-0812">Transmembrane</keyword>
<feature type="domain" description="Thioredoxin" evidence="2">
    <location>
        <begin position="53"/>
        <end position="201"/>
    </location>
</feature>
<dbReference type="PANTHER" id="PTHR42852:SF13">
    <property type="entry name" value="PROTEIN DIPZ"/>
    <property type="match status" value="1"/>
</dbReference>
<dbReference type="GO" id="GO:0016491">
    <property type="term" value="F:oxidoreductase activity"/>
    <property type="evidence" value="ECO:0007669"/>
    <property type="project" value="InterPro"/>
</dbReference>
<dbReference type="InterPro" id="IPR041017">
    <property type="entry name" value="Thioredoxin_10"/>
</dbReference>
<dbReference type="AlphaFoldDB" id="A0A7T9DKN6"/>